<dbReference type="InterPro" id="IPR056624">
    <property type="entry name" value="WH_CYT4"/>
</dbReference>
<dbReference type="GO" id="GO:0006402">
    <property type="term" value="P:mRNA catabolic process"/>
    <property type="evidence" value="ECO:0007669"/>
    <property type="project" value="TreeGrafter"/>
</dbReference>
<dbReference type="GO" id="GO:0000175">
    <property type="term" value="F:3'-5'-RNA exonuclease activity"/>
    <property type="evidence" value="ECO:0007669"/>
    <property type="project" value="TreeGrafter"/>
</dbReference>
<dbReference type="SMART" id="SM00955">
    <property type="entry name" value="RNB"/>
    <property type="match status" value="1"/>
</dbReference>
<dbReference type="EMBL" id="JASBNA010000006">
    <property type="protein sequence ID" value="KAK7690760.1"/>
    <property type="molecule type" value="Genomic_DNA"/>
</dbReference>
<evidence type="ECO:0000256" key="1">
    <source>
        <dbReference type="SAM" id="MobiDB-lite"/>
    </source>
</evidence>
<dbReference type="PANTHER" id="PTHR23355:SF65">
    <property type="entry name" value="EXORIBONUCLEASE CYT-4, PUTATIVE (AFU_ORTHOLOGUE AFUA_7G01550)-RELATED"/>
    <property type="match status" value="1"/>
</dbReference>
<comment type="caution">
    <text evidence="3">The sequence shown here is derived from an EMBL/GenBank/DDBJ whole genome shotgun (WGS) entry which is preliminary data.</text>
</comment>
<protein>
    <recommendedName>
        <fullName evidence="2">RNB domain-containing protein</fullName>
    </recommendedName>
</protein>
<dbReference type="Pfam" id="PF00773">
    <property type="entry name" value="RNB"/>
    <property type="match status" value="1"/>
</dbReference>
<feature type="domain" description="RNB" evidence="2">
    <location>
        <begin position="505"/>
        <end position="725"/>
    </location>
</feature>
<evidence type="ECO:0000259" key="2">
    <source>
        <dbReference type="SMART" id="SM00955"/>
    </source>
</evidence>
<dbReference type="InterPro" id="IPR012340">
    <property type="entry name" value="NA-bd_OB-fold"/>
</dbReference>
<dbReference type="SUPFAM" id="SSF50249">
    <property type="entry name" value="Nucleic acid-binding proteins"/>
    <property type="match status" value="1"/>
</dbReference>
<evidence type="ECO:0000313" key="4">
    <source>
        <dbReference type="Proteomes" id="UP001385951"/>
    </source>
</evidence>
<dbReference type="PANTHER" id="PTHR23355">
    <property type="entry name" value="RIBONUCLEASE"/>
    <property type="match status" value="1"/>
</dbReference>
<gene>
    <name evidence="3" type="ORF">QCA50_005859</name>
</gene>
<proteinExistence type="predicted"/>
<accession>A0AAW0GNJ3</accession>
<dbReference type="InterPro" id="IPR001900">
    <property type="entry name" value="RNase_II/R"/>
</dbReference>
<feature type="region of interest" description="Disordered" evidence="1">
    <location>
        <begin position="50"/>
        <end position="81"/>
    </location>
</feature>
<organism evidence="3 4">
    <name type="scientific">Cerrena zonata</name>
    <dbReference type="NCBI Taxonomy" id="2478898"/>
    <lineage>
        <taxon>Eukaryota</taxon>
        <taxon>Fungi</taxon>
        <taxon>Dikarya</taxon>
        <taxon>Basidiomycota</taxon>
        <taxon>Agaricomycotina</taxon>
        <taxon>Agaricomycetes</taxon>
        <taxon>Polyporales</taxon>
        <taxon>Cerrenaceae</taxon>
        <taxon>Cerrena</taxon>
    </lineage>
</organism>
<evidence type="ECO:0000313" key="3">
    <source>
        <dbReference type="EMBL" id="KAK7690760.1"/>
    </source>
</evidence>
<dbReference type="GO" id="GO:0000932">
    <property type="term" value="C:P-body"/>
    <property type="evidence" value="ECO:0007669"/>
    <property type="project" value="TreeGrafter"/>
</dbReference>
<dbReference type="AlphaFoldDB" id="A0AAW0GNJ3"/>
<dbReference type="InterPro" id="IPR050180">
    <property type="entry name" value="RNR_Ribonuclease"/>
</dbReference>
<reference evidence="3 4" key="1">
    <citation type="submission" date="2022-09" db="EMBL/GenBank/DDBJ databases">
        <authorList>
            <person name="Palmer J.M."/>
        </authorList>
    </citation>
    <scope>NUCLEOTIDE SEQUENCE [LARGE SCALE GENOMIC DNA]</scope>
    <source>
        <strain evidence="3 4">DSM 7382</strain>
    </source>
</reference>
<dbReference type="Proteomes" id="UP001385951">
    <property type="component" value="Unassembled WGS sequence"/>
</dbReference>
<dbReference type="Pfam" id="PF23216">
    <property type="entry name" value="WHD_CYT4"/>
    <property type="match status" value="1"/>
</dbReference>
<name>A0AAW0GNJ3_9APHY</name>
<dbReference type="GO" id="GO:0003723">
    <property type="term" value="F:RNA binding"/>
    <property type="evidence" value="ECO:0007669"/>
    <property type="project" value="InterPro"/>
</dbReference>
<keyword evidence="4" id="KW-1185">Reference proteome</keyword>
<sequence>MHRRGLQCIPKRSSQSLPLRCYHDDSIPRSKLPLPQQIKSNVNLLIQRAAHGANRTPLPKRFNKRRAGTTRSDSQDEDQEPTRLALHNYPWRGGVVRRLNDSVRRANDPGHVPTIEKQALSTVSPQEQDVMDGIDPIAEIDTADDIIKHGVGSFVELRRNNVVTHGVVLGTELIESRQNLITLTTTGEVLRHFKDDVYFSIPDFVDNFLVSRCSTAIEAENEHQIAARVRVLKKMRGVEKNVEREFNRLAPLMQGAYDVLRNPNPEEWAHITVFEAAAKLLGSTTESFSIATHLAVHKHLMRKHNEFVANQIQFLSTQLFWIRPRSHIDDLEFVTDMVIRRDPVIDAFAIKASGLIKQNRKVSLQSASEVPSIQPVSDVKWTPQETILIRFLRNGLRSHRSVQKDPYLVPLAFLIKKVAYYDRDSGDPLIQINSSIDDNALAQFLVDVGGMPAWEDPSTSRAELQFLEEKGTEKQLSSFAIDVDPSLLSYSSKDLYTQDPADSIRHDFGDLPVYVVDDADAEELDDGMSIEHVSGEPGSYWLHVHIADPTSILPPTHEAVQLAHRQTTTLYLIDRTEPMLPHTGPFSKLSLGSGRVEGQPDKTLSFSFKLNSRGDISDYKVRAGLIRNVHVVRYDEMNDAMHILQTNLYTFPFGGRPSYPTPRTFLETQVEDFRNLFQAAQYLIEARLRTEAVVVNSPKAEMKVSPKPLPQNPYDPVATNSIYRIP</sequence>